<name>A0A1H7MJM6_9RHOB</name>
<dbReference type="Proteomes" id="UP000199283">
    <property type="component" value="Unassembled WGS sequence"/>
</dbReference>
<dbReference type="InterPro" id="IPR024690">
    <property type="entry name" value="CN_hydtase_beta_dom_C"/>
</dbReference>
<evidence type="ECO:0000313" key="2">
    <source>
        <dbReference type="EMBL" id="SEL11098.1"/>
    </source>
</evidence>
<dbReference type="SUPFAM" id="SSF50090">
    <property type="entry name" value="Electron transport accessory proteins"/>
    <property type="match status" value="1"/>
</dbReference>
<dbReference type="RefSeq" id="WP_092762258.1">
    <property type="nucleotide sequence ID" value="NZ_FNZQ01000003.1"/>
</dbReference>
<dbReference type="Pfam" id="PF02211">
    <property type="entry name" value="NHase_beta_C"/>
    <property type="match status" value="1"/>
</dbReference>
<dbReference type="STRING" id="188906.SAMN04488526_1956"/>
<dbReference type="EMBL" id="FNZQ01000003">
    <property type="protein sequence ID" value="SEL11098.1"/>
    <property type="molecule type" value="Genomic_DNA"/>
</dbReference>
<dbReference type="AlphaFoldDB" id="A0A1H7MJM6"/>
<evidence type="ECO:0000313" key="3">
    <source>
        <dbReference type="Proteomes" id="UP000199283"/>
    </source>
</evidence>
<feature type="domain" description="Nitrile hydratase beta subunit" evidence="1">
    <location>
        <begin position="6"/>
        <end position="93"/>
    </location>
</feature>
<dbReference type="InterPro" id="IPR008990">
    <property type="entry name" value="Elect_transpt_acc-like_dom_sf"/>
</dbReference>
<proteinExistence type="predicted"/>
<dbReference type="Gene3D" id="2.30.30.50">
    <property type="match status" value="1"/>
</dbReference>
<evidence type="ECO:0000259" key="1">
    <source>
        <dbReference type="Pfam" id="PF02211"/>
    </source>
</evidence>
<keyword evidence="3" id="KW-1185">Reference proteome</keyword>
<dbReference type="OrthoDB" id="3478924at2"/>
<reference evidence="2 3" key="1">
    <citation type="submission" date="2016-10" db="EMBL/GenBank/DDBJ databases">
        <authorList>
            <person name="de Groot N.N."/>
        </authorList>
    </citation>
    <scope>NUCLEOTIDE SEQUENCE [LARGE SCALE GENOMIC DNA]</scope>
    <source>
        <strain evidence="2 3">DSM 14858</strain>
    </source>
</reference>
<sequence>MPTPDPLAPGARVRVRTMMPPGHVRTPAYLRGHVGRVERVLGPFGNPEQKAYGHTGDRLPLYRVRFAMADIWPTSEAPSDTLDAEIYAHWLEPL</sequence>
<accession>A0A1H7MJM6</accession>
<protein>
    <submittedName>
        <fullName evidence="2">Nitrile hydratase</fullName>
    </submittedName>
</protein>
<gene>
    <name evidence="2" type="ORF">SAMN04488526_1956</name>
</gene>
<organism evidence="2 3">
    <name type="scientific">Jannaschia helgolandensis</name>
    <dbReference type="NCBI Taxonomy" id="188906"/>
    <lineage>
        <taxon>Bacteria</taxon>
        <taxon>Pseudomonadati</taxon>
        <taxon>Pseudomonadota</taxon>
        <taxon>Alphaproteobacteria</taxon>
        <taxon>Rhodobacterales</taxon>
        <taxon>Roseobacteraceae</taxon>
        <taxon>Jannaschia</taxon>
    </lineage>
</organism>